<keyword evidence="1" id="KW-1133">Transmembrane helix</keyword>
<reference evidence="2" key="3">
    <citation type="submission" date="2022-01" db="EMBL/GenBank/DDBJ databases">
        <title>Collection of gut derived symbiotic bacterial strains cultured from healthy donors.</title>
        <authorList>
            <person name="Lin H."/>
            <person name="Kohout C."/>
            <person name="Waligurski E."/>
            <person name="Pamer E.G."/>
        </authorList>
    </citation>
    <scope>NUCLEOTIDE SEQUENCE</scope>
    <source>
        <strain evidence="2">DFI.6.55</strain>
    </source>
</reference>
<evidence type="ECO:0000313" key="5">
    <source>
        <dbReference type="Proteomes" id="UP001299608"/>
    </source>
</evidence>
<evidence type="ECO:0000313" key="4">
    <source>
        <dbReference type="Proteomes" id="UP000669239"/>
    </source>
</evidence>
<evidence type="ECO:0000313" key="2">
    <source>
        <dbReference type="EMBL" id="MCG4747416.1"/>
    </source>
</evidence>
<dbReference type="NCBIfam" id="TIGR02532">
    <property type="entry name" value="IV_pilin_GFxxxE"/>
    <property type="match status" value="1"/>
</dbReference>
<evidence type="ECO:0000313" key="3">
    <source>
        <dbReference type="EMBL" id="NSJ47879.1"/>
    </source>
</evidence>
<dbReference type="GeneID" id="97208897"/>
<dbReference type="AlphaFoldDB" id="A0AAW5C1L4"/>
<name>A0AAW5C1L4_9FIRM</name>
<sequence>MNGRNVRDGCQGFTLLELVAALSITAVIGVFAAGFLHPQVKLYYGFDRLAKAEGMCGQAYTKLEGLLRYGYMYHVEPGYPETLAYYVREPGTPNPSCDVDGITYEKLPPVSGWPHISADDLDVDTFDGMTLELYFDGTQAREAKVLIRIMKDEETVYEQEAVIHSMYEYQVEEG</sequence>
<reference evidence="3 4" key="1">
    <citation type="journal article" date="2020" name="Cell Host Microbe">
        <title>Functional and Genomic Variation between Human-Derived Isolates of Lachnospiraceae Reveals Inter- and Intra-Species Diversity.</title>
        <authorList>
            <person name="Sorbara M.T."/>
            <person name="Littmann E.R."/>
            <person name="Fontana E."/>
            <person name="Moody T.U."/>
            <person name="Kohout C.E."/>
            <person name="Gjonbalaj M."/>
            <person name="Eaton V."/>
            <person name="Seok R."/>
            <person name="Leiner I.M."/>
            <person name="Pamer E.G."/>
        </authorList>
    </citation>
    <scope>NUCLEOTIDE SEQUENCE [LARGE SCALE GENOMIC DNA]</scope>
    <source>
        <strain evidence="3 4">MSK.1.17</strain>
    </source>
</reference>
<dbReference type="EMBL" id="JAAITT010000004">
    <property type="protein sequence ID" value="NSJ47879.1"/>
    <property type="molecule type" value="Genomic_DNA"/>
</dbReference>
<proteinExistence type="predicted"/>
<keyword evidence="1" id="KW-0812">Transmembrane</keyword>
<reference evidence="3" key="2">
    <citation type="submission" date="2020-02" db="EMBL/GenBank/DDBJ databases">
        <authorList>
            <person name="Littmann E."/>
            <person name="Sorbara M."/>
        </authorList>
    </citation>
    <scope>NUCLEOTIDE SEQUENCE</scope>
    <source>
        <strain evidence="3">MSK.1.17</strain>
    </source>
</reference>
<keyword evidence="1" id="KW-0472">Membrane</keyword>
<dbReference type="RefSeq" id="WP_165641236.1">
    <property type="nucleotide sequence ID" value="NZ_BAABZL010000001.1"/>
</dbReference>
<dbReference type="Pfam" id="PF07963">
    <property type="entry name" value="N_methyl"/>
    <property type="match status" value="1"/>
</dbReference>
<accession>A0AAW5C1L4</accession>
<dbReference type="InterPro" id="IPR012902">
    <property type="entry name" value="N_methyl_site"/>
</dbReference>
<dbReference type="PROSITE" id="PS00409">
    <property type="entry name" value="PROKAR_NTER_METHYL"/>
    <property type="match status" value="1"/>
</dbReference>
<dbReference type="Proteomes" id="UP001299608">
    <property type="component" value="Unassembled WGS sequence"/>
</dbReference>
<keyword evidence="4" id="KW-1185">Reference proteome</keyword>
<dbReference type="EMBL" id="JAKNGE010000024">
    <property type="protein sequence ID" value="MCG4747416.1"/>
    <property type="molecule type" value="Genomic_DNA"/>
</dbReference>
<gene>
    <name evidence="3" type="ORF">G5B36_04105</name>
    <name evidence="2" type="ORF">L0N08_18480</name>
</gene>
<feature type="transmembrane region" description="Helical" evidence="1">
    <location>
        <begin position="12"/>
        <end position="36"/>
    </location>
</feature>
<protein>
    <submittedName>
        <fullName evidence="2">Type II secretion system GspH family protein</fullName>
    </submittedName>
    <submittedName>
        <fullName evidence="3">Type II secretion system protein</fullName>
    </submittedName>
</protein>
<evidence type="ECO:0000256" key="1">
    <source>
        <dbReference type="SAM" id="Phobius"/>
    </source>
</evidence>
<comment type="caution">
    <text evidence="2">The sequence shown here is derived from an EMBL/GenBank/DDBJ whole genome shotgun (WGS) entry which is preliminary data.</text>
</comment>
<organism evidence="2 5">
    <name type="scientific">Enterocloster aldenensis</name>
    <dbReference type="NCBI Taxonomy" id="358742"/>
    <lineage>
        <taxon>Bacteria</taxon>
        <taxon>Bacillati</taxon>
        <taxon>Bacillota</taxon>
        <taxon>Clostridia</taxon>
        <taxon>Lachnospirales</taxon>
        <taxon>Lachnospiraceae</taxon>
        <taxon>Enterocloster</taxon>
    </lineage>
</organism>
<dbReference type="Proteomes" id="UP000669239">
    <property type="component" value="Unassembled WGS sequence"/>
</dbReference>